<keyword evidence="2" id="KW-1133">Transmembrane helix</keyword>
<organism evidence="3 4">
    <name type="scientific">Nocardioides aurantiacus</name>
    <dbReference type="NCBI Taxonomy" id="86796"/>
    <lineage>
        <taxon>Bacteria</taxon>
        <taxon>Bacillati</taxon>
        <taxon>Actinomycetota</taxon>
        <taxon>Actinomycetes</taxon>
        <taxon>Propionibacteriales</taxon>
        <taxon>Nocardioidaceae</taxon>
        <taxon>Nocardioides</taxon>
    </lineage>
</organism>
<evidence type="ECO:0000313" key="4">
    <source>
        <dbReference type="Proteomes" id="UP000281738"/>
    </source>
</evidence>
<dbReference type="RefSeq" id="WP_211332560.1">
    <property type="nucleotide sequence ID" value="NZ_RKHO01000001.1"/>
</dbReference>
<feature type="transmembrane region" description="Helical" evidence="2">
    <location>
        <begin position="76"/>
        <end position="97"/>
    </location>
</feature>
<protein>
    <recommendedName>
        <fullName evidence="5">Integral membrane protein</fullName>
    </recommendedName>
</protein>
<keyword evidence="2" id="KW-0472">Membrane</keyword>
<keyword evidence="4" id="KW-1185">Reference proteome</keyword>
<name>A0A3N2CXB2_9ACTN</name>
<feature type="transmembrane region" description="Helical" evidence="2">
    <location>
        <begin position="223"/>
        <end position="249"/>
    </location>
</feature>
<feature type="transmembrane region" description="Helical" evidence="2">
    <location>
        <begin position="143"/>
        <end position="166"/>
    </location>
</feature>
<dbReference type="EMBL" id="RKHO01000001">
    <property type="protein sequence ID" value="ROR92093.1"/>
    <property type="molecule type" value="Genomic_DNA"/>
</dbReference>
<dbReference type="AlphaFoldDB" id="A0A3N2CXB2"/>
<gene>
    <name evidence="3" type="ORF">EDD33_2977</name>
</gene>
<evidence type="ECO:0000313" key="3">
    <source>
        <dbReference type="EMBL" id="ROR92093.1"/>
    </source>
</evidence>
<proteinExistence type="predicted"/>
<feature type="transmembrane region" description="Helical" evidence="2">
    <location>
        <begin position="281"/>
        <end position="301"/>
    </location>
</feature>
<feature type="compositionally biased region" description="Low complexity" evidence="1">
    <location>
        <begin position="14"/>
        <end position="26"/>
    </location>
</feature>
<keyword evidence="2" id="KW-0812">Transmembrane</keyword>
<accession>A0A3N2CXB2</accession>
<evidence type="ECO:0008006" key="5">
    <source>
        <dbReference type="Google" id="ProtNLM"/>
    </source>
</evidence>
<reference evidence="3 4" key="1">
    <citation type="submission" date="2018-11" db="EMBL/GenBank/DDBJ databases">
        <title>Sequencing the genomes of 1000 actinobacteria strains.</title>
        <authorList>
            <person name="Klenk H.-P."/>
        </authorList>
    </citation>
    <scope>NUCLEOTIDE SEQUENCE [LARGE SCALE GENOMIC DNA]</scope>
    <source>
        <strain evidence="3 4">DSM 12652</strain>
    </source>
</reference>
<evidence type="ECO:0000256" key="1">
    <source>
        <dbReference type="SAM" id="MobiDB-lite"/>
    </source>
</evidence>
<feature type="region of interest" description="Disordered" evidence="1">
    <location>
        <begin position="1"/>
        <end position="47"/>
    </location>
</feature>
<feature type="transmembrane region" description="Helical" evidence="2">
    <location>
        <begin position="178"/>
        <end position="197"/>
    </location>
</feature>
<dbReference type="Proteomes" id="UP000281738">
    <property type="component" value="Unassembled WGS sequence"/>
</dbReference>
<comment type="caution">
    <text evidence="3">The sequence shown here is derived from an EMBL/GenBank/DDBJ whole genome shotgun (WGS) entry which is preliminary data.</text>
</comment>
<sequence length="334" mass="36386">MSEEQPPTVPFSAGPEQPEQPEQPGRPGQPGQPGRLRGRPRATSPEDDRWFVEHGLPWFVPERRERAHRALHDPRLLVGLVGVALLSLLGGIALAWLAGTPSLAPASLLTVTGLAAAAYAGTKLGAWPIARWAGRHTLRSLHLLLPLVTRALPLLLLFITFLFINAEVWQLSANLDGGVLWLTVLMFAAIAVVFLLARLPEELDRVGDQVDAPQISGLERANLVLVLMVAQAVQVLLLALSVFAFFMVFGGLVMTHGVQEAWTGQDSISALPWADNLSVELVQVSVFLAAFSGLYFTVYAVTDETYREQFFTEIKAELDRAVSSRATYLAARGD</sequence>
<feature type="transmembrane region" description="Helical" evidence="2">
    <location>
        <begin position="103"/>
        <end position="122"/>
    </location>
</feature>
<evidence type="ECO:0000256" key="2">
    <source>
        <dbReference type="SAM" id="Phobius"/>
    </source>
</evidence>